<proteinExistence type="predicted"/>
<protein>
    <submittedName>
        <fullName evidence="2">Uncharacterized protein</fullName>
    </submittedName>
</protein>
<keyword evidence="1" id="KW-0472">Membrane</keyword>
<keyword evidence="1" id="KW-1133">Transmembrane helix</keyword>
<organism evidence="2 3">
    <name type="scientific">Peribacillus simplex</name>
    <dbReference type="NCBI Taxonomy" id="1478"/>
    <lineage>
        <taxon>Bacteria</taxon>
        <taxon>Bacillati</taxon>
        <taxon>Bacillota</taxon>
        <taxon>Bacilli</taxon>
        <taxon>Bacillales</taxon>
        <taxon>Bacillaceae</taxon>
        <taxon>Peribacillus</taxon>
    </lineage>
</organism>
<name>A0A9X8RBG7_9BACI</name>
<reference evidence="2 3" key="1">
    <citation type="submission" date="2017-01" db="EMBL/GenBank/DDBJ databases">
        <authorList>
            <person name="Varghese N."/>
            <person name="Submissions S."/>
        </authorList>
    </citation>
    <scope>NUCLEOTIDE SEQUENCE [LARGE SCALE GENOMIC DNA]</scope>
    <source>
        <strain evidence="2 3">RUG2-6</strain>
    </source>
</reference>
<evidence type="ECO:0000256" key="1">
    <source>
        <dbReference type="SAM" id="Phobius"/>
    </source>
</evidence>
<sequence>MCNIKSRATFCFLAYLEIMGTIFGHITYIIEVKAEVGKNCHA</sequence>
<dbReference type="AlphaFoldDB" id="A0A9X8RBG7"/>
<dbReference type="Proteomes" id="UP000185829">
    <property type="component" value="Unassembled WGS sequence"/>
</dbReference>
<gene>
    <name evidence="2" type="ORF">SAMN05878482_105329</name>
</gene>
<keyword evidence="1" id="KW-0812">Transmembrane</keyword>
<evidence type="ECO:0000313" key="2">
    <source>
        <dbReference type="EMBL" id="SIR75146.1"/>
    </source>
</evidence>
<feature type="transmembrane region" description="Helical" evidence="1">
    <location>
        <begin position="12"/>
        <end position="30"/>
    </location>
</feature>
<accession>A0A9X8RBG7</accession>
<dbReference type="EMBL" id="FTMX01000005">
    <property type="protein sequence ID" value="SIR75146.1"/>
    <property type="molecule type" value="Genomic_DNA"/>
</dbReference>
<comment type="caution">
    <text evidence="2">The sequence shown here is derived from an EMBL/GenBank/DDBJ whole genome shotgun (WGS) entry which is preliminary data.</text>
</comment>
<evidence type="ECO:0000313" key="3">
    <source>
        <dbReference type="Proteomes" id="UP000185829"/>
    </source>
</evidence>